<dbReference type="InterPro" id="IPR013950">
    <property type="entry name" value="Mis14/Nsl1"/>
</dbReference>
<protein>
    <submittedName>
        <fullName evidence="1">Uncharacterized protein</fullName>
    </submittedName>
</protein>
<reference evidence="1" key="1">
    <citation type="submission" date="2020-03" db="EMBL/GenBank/DDBJ databases">
        <title>Melopsittacus undulatus (budgerigar) genome, bMelUnd1, maternal haplotype with Z.</title>
        <authorList>
            <person name="Gedman G."/>
            <person name="Mountcastle J."/>
            <person name="Haase B."/>
            <person name="Formenti G."/>
            <person name="Wright T."/>
            <person name="Apodaca J."/>
            <person name="Pelan S."/>
            <person name="Chow W."/>
            <person name="Rhie A."/>
            <person name="Howe K."/>
            <person name="Fedrigo O."/>
            <person name="Jarvis E.D."/>
        </authorList>
    </citation>
    <scope>NUCLEOTIDE SEQUENCE [LARGE SCALE GENOMIC DNA]</scope>
</reference>
<dbReference type="Proteomes" id="UP000694405">
    <property type="component" value="Chromosome 3"/>
</dbReference>
<organism evidence="1 2">
    <name type="scientific">Melopsittacus undulatus</name>
    <name type="common">Budgerigar</name>
    <name type="synonym">Psittacus undulatus</name>
    <dbReference type="NCBI Taxonomy" id="13146"/>
    <lineage>
        <taxon>Eukaryota</taxon>
        <taxon>Metazoa</taxon>
        <taxon>Chordata</taxon>
        <taxon>Craniata</taxon>
        <taxon>Vertebrata</taxon>
        <taxon>Euteleostomi</taxon>
        <taxon>Archelosauria</taxon>
        <taxon>Archosauria</taxon>
        <taxon>Dinosauria</taxon>
        <taxon>Saurischia</taxon>
        <taxon>Theropoda</taxon>
        <taxon>Coelurosauria</taxon>
        <taxon>Aves</taxon>
        <taxon>Neognathae</taxon>
        <taxon>Neoaves</taxon>
        <taxon>Telluraves</taxon>
        <taxon>Australaves</taxon>
        <taxon>Psittaciformes</taxon>
        <taxon>Psittaculidae</taxon>
        <taxon>Melopsittacus</taxon>
    </lineage>
</organism>
<keyword evidence="2" id="KW-1185">Reference proteome</keyword>
<reference evidence="1" key="3">
    <citation type="submission" date="2025-09" db="UniProtKB">
        <authorList>
            <consortium name="Ensembl"/>
        </authorList>
    </citation>
    <scope>IDENTIFICATION</scope>
</reference>
<gene>
    <name evidence="1" type="primary">LOC101880124</name>
</gene>
<dbReference type="OrthoDB" id="5973266at2759"/>
<name>A0A8V5G1I2_MELUD</name>
<reference evidence="1" key="2">
    <citation type="submission" date="2025-08" db="UniProtKB">
        <authorList>
            <consortium name="Ensembl"/>
        </authorList>
    </citation>
    <scope>IDENTIFICATION</scope>
</reference>
<dbReference type="PANTHER" id="PTHR31749">
    <property type="entry name" value="KINETOCHORE-ASSOCIATED PROTEIN NSL1 HOMOLOG"/>
    <property type="match status" value="1"/>
</dbReference>
<dbReference type="Pfam" id="PF08641">
    <property type="entry name" value="Mis14"/>
    <property type="match status" value="1"/>
</dbReference>
<dbReference type="AlphaFoldDB" id="A0A8V5G1I2"/>
<sequence>MPRPEGKGRGGVAAGFASGPAFSLRTRREMASAEARLSPGPAGRDSRVRCRCRRTVAEVMELCEPFLRALAHGQPGGAADEGDAFWSFKTALQENITINGHPWDEAQDESTQQSGSDIKTLEDEFDDIIVGTTTKRKQWPRKILMHAIQAMKAEQELLKLYQPVIPPEEIRSPPSQDAYIADLKQMMETASEHIRGVMKTLPGLVEKAEGFSQALTWQPTLELCRVQQGVFAFKEKKETNVQDLFSPGEVTPTDTDTNKNVLLKRRRAVSSPQRRRYPLRRKKIAFST</sequence>
<dbReference type="PANTHER" id="PTHR31749:SF3">
    <property type="entry name" value="KINETOCHORE-ASSOCIATED PROTEIN NSL1 HOMOLOG"/>
    <property type="match status" value="1"/>
</dbReference>
<dbReference type="Ensembl" id="ENSMUNT00000028664.1">
    <property type="protein sequence ID" value="ENSMUNP00000025143.1"/>
    <property type="gene ID" value="ENSMUNG00000017737.1"/>
</dbReference>
<accession>A0A8V5G1I2</accession>
<dbReference type="GO" id="GO:0000444">
    <property type="term" value="C:MIS12/MIND type complex"/>
    <property type="evidence" value="ECO:0007669"/>
    <property type="project" value="TreeGrafter"/>
</dbReference>
<evidence type="ECO:0000313" key="2">
    <source>
        <dbReference type="Proteomes" id="UP000694405"/>
    </source>
</evidence>
<dbReference type="GO" id="GO:0000070">
    <property type="term" value="P:mitotic sister chromatid segregation"/>
    <property type="evidence" value="ECO:0007669"/>
    <property type="project" value="InterPro"/>
</dbReference>
<evidence type="ECO:0000313" key="1">
    <source>
        <dbReference type="Ensembl" id="ENSMUNP00000025143.1"/>
    </source>
</evidence>
<proteinExistence type="predicted"/>